<dbReference type="CDD" id="cd04188">
    <property type="entry name" value="DPG_synthase"/>
    <property type="match status" value="1"/>
</dbReference>
<evidence type="ECO:0000256" key="12">
    <source>
        <dbReference type="ARBA" id="ARBA00023136"/>
    </source>
</evidence>
<name>A0A366LRG2_9ACTN</name>
<feature type="domain" description="Glycosyltransferase 2-like" evidence="15">
    <location>
        <begin position="31"/>
        <end position="195"/>
    </location>
</feature>
<evidence type="ECO:0000313" key="18">
    <source>
        <dbReference type="Proteomes" id="UP000253303"/>
    </source>
</evidence>
<evidence type="ECO:0000313" key="17">
    <source>
        <dbReference type="EMBL" id="RBQ16488.1"/>
    </source>
</evidence>
<evidence type="ECO:0000256" key="8">
    <source>
        <dbReference type="ARBA" id="ARBA00022692"/>
    </source>
</evidence>
<evidence type="ECO:0000256" key="1">
    <source>
        <dbReference type="ARBA" id="ARBA00004141"/>
    </source>
</evidence>
<comment type="caution">
    <text evidence="17">The sequence shown here is derived from an EMBL/GenBank/DDBJ whole genome shotgun (WGS) entry which is preliminary data.</text>
</comment>
<keyword evidence="7 17" id="KW-0808">Transferase</keyword>
<dbReference type="AlphaFoldDB" id="A0A366LRG2"/>
<evidence type="ECO:0000256" key="10">
    <source>
        <dbReference type="ARBA" id="ARBA00022968"/>
    </source>
</evidence>
<dbReference type="Pfam" id="PF04138">
    <property type="entry name" value="GtrA_DPMS_TM"/>
    <property type="match status" value="1"/>
</dbReference>
<accession>A0A366LRG2</accession>
<dbReference type="PANTHER" id="PTHR10859:SF91">
    <property type="entry name" value="DOLICHYL-PHOSPHATE BETA-GLUCOSYLTRANSFERASE"/>
    <property type="match status" value="1"/>
</dbReference>
<keyword evidence="8 14" id="KW-0812">Transmembrane</keyword>
<dbReference type="Pfam" id="PF00535">
    <property type="entry name" value="Glycos_transf_2"/>
    <property type="match status" value="1"/>
</dbReference>
<evidence type="ECO:0000256" key="11">
    <source>
        <dbReference type="ARBA" id="ARBA00022989"/>
    </source>
</evidence>
<evidence type="ECO:0000256" key="4">
    <source>
        <dbReference type="ARBA" id="ARBA00006739"/>
    </source>
</evidence>
<dbReference type="InterPro" id="IPR007267">
    <property type="entry name" value="GtrA_DPMS_TM"/>
</dbReference>
<dbReference type="GO" id="GO:0004581">
    <property type="term" value="F:dolichyl-phosphate beta-glucosyltransferase activity"/>
    <property type="evidence" value="ECO:0007669"/>
    <property type="project" value="UniProtKB-EC"/>
</dbReference>
<comment type="similarity">
    <text evidence="4">Belongs to the glycosyltransferase 2 family.</text>
</comment>
<evidence type="ECO:0000256" key="7">
    <source>
        <dbReference type="ARBA" id="ARBA00022679"/>
    </source>
</evidence>
<keyword evidence="9" id="KW-0256">Endoplasmic reticulum</keyword>
<evidence type="ECO:0000256" key="5">
    <source>
        <dbReference type="ARBA" id="ARBA00012583"/>
    </source>
</evidence>
<sequence>MGENAVEDAVTTCVPGTRDTDVAVKPPTVDIVIPVLNEERALPGCVETLHAFLRDTFPLTWRITIADNGSTDATWDIARDLAARLPDVHATRIEVRGRGAALRHAWSHSPAEIVAYMDVDLSTHLDALLPMVAPLVSGHSEIGIGSRLARSSRVRRTARRELISRCYNLALRLSFGTGFRDAQCGFKAVRADVVRPLLQRVQDDAWFFDTELLLLAEHNGLRVHETPVDWFEDVDSRVNVVGTAWQDIRGMVRVARRMSAGQGRVDLPPRRELAPVHPDAVVAPATNPLLAKLVSFALIGVVSTIAHTSLYAALRTVWSPEWANLAALAVTAAANTEANRRWTFGRRGGARTRVHSRAGLLFVVNYLFTTTVVVTAVHALPGHGRALEVAVLLLAYVAMTIVRFAVLDRWVFRDRPAALTG</sequence>
<dbReference type="GO" id="GO:0006487">
    <property type="term" value="P:protein N-linked glycosylation"/>
    <property type="evidence" value="ECO:0007669"/>
    <property type="project" value="TreeGrafter"/>
</dbReference>
<reference evidence="17 18" key="1">
    <citation type="submission" date="2018-06" db="EMBL/GenBank/DDBJ databases">
        <title>Sphaerisporangium craniellae sp. nov., isolated from a marine sponge in the South China Sea.</title>
        <authorList>
            <person name="Li L."/>
        </authorList>
    </citation>
    <scope>NUCLEOTIDE SEQUENCE [LARGE SCALE GENOMIC DNA]</scope>
    <source>
        <strain evidence="17 18">LHW63015</strain>
    </source>
</reference>
<dbReference type="EC" id="2.4.1.117" evidence="5"/>
<keyword evidence="6" id="KW-0328">Glycosyltransferase</keyword>
<evidence type="ECO:0000256" key="9">
    <source>
        <dbReference type="ARBA" id="ARBA00022824"/>
    </source>
</evidence>
<feature type="transmembrane region" description="Helical" evidence="14">
    <location>
        <begin position="386"/>
        <end position="406"/>
    </location>
</feature>
<comment type="pathway">
    <text evidence="3">Protein modification; protein glycosylation.</text>
</comment>
<dbReference type="Proteomes" id="UP000253303">
    <property type="component" value="Unassembled WGS sequence"/>
</dbReference>
<keyword evidence="12 14" id="KW-0472">Membrane</keyword>
<proteinExistence type="inferred from homology"/>
<keyword evidence="10" id="KW-0735">Signal-anchor</keyword>
<organism evidence="17 18">
    <name type="scientific">Spongiactinospora rosea</name>
    <dbReference type="NCBI Taxonomy" id="2248750"/>
    <lineage>
        <taxon>Bacteria</taxon>
        <taxon>Bacillati</taxon>
        <taxon>Actinomycetota</taxon>
        <taxon>Actinomycetes</taxon>
        <taxon>Streptosporangiales</taxon>
        <taxon>Streptosporangiaceae</taxon>
        <taxon>Spongiactinospora</taxon>
    </lineage>
</organism>
<dbReference type="EMBL" id="QMEY01000016">
    <property type="protein sequence ID" value="RBQ16488.1"/>
    <property type="molecule type" value="Genomic_DNA"/>
</dbReference>
<dbReference type="OrthoDB" id="2369748at2"/>
<comment type="catalytic activity">
    <reaction evidence="13">
        <text>a di-trans,poly-cis-dolichyl phosphate + UDP-alpha-D-glucose = a di-trans,poly-cis-dolichyl beta-D-glucosyl phosphate + UDP</text>
        <dbReference type="Rhea" id="RHEA:15401"/>
        <dbReference type="Rhea" id="RHEA-COMP:19498"/>
        <dbReference type="Rhea" id="RHEA-COMP:19502"/>
        <dbReference type="ChEBI" id="CHEBI:57525"/>
        <dbReference type="ChEBI" id="CHEBI:57683"/>
        <dbReference type="ChEBI" id="CHEBI:58223"/>
        <dbReference type="ChEBI" id="CHEBI:58885"/>
        <dbReference type="EC" id="2.4.1.117"/>
    </reaction>
    <physiologicalReaction direction="left-to-right" evidence="13">
        <dbReference type="Rhea" id="RHEA:15402"/>
    </physiologicalReaction>
</comment>
<feature type="domain" description="GtrA/DPMS transmembrane" evidence="16">
    <location>
        <begin position="296"/>
        <end position="412"/>
    </location>
</feature>
<dbReference type="Gene3D" id="3.90.550.10">
    <property type="entry name" value="Spore Coat Polysaccharide Biosynthesis Protein SpsA, Chain A"/>
    <property type="match status" value="1"/>
</dbReference>
<dbReference type="GO" id="GO:0000271">
    <property type="term" value="P:polysaccharide biosynthetic process"/>
    <property type="evidence" value="ECO:0007669"/>
    <property type="project" value="InterPro"/>
</dbReference>
<evidence type="ECO:0000256" key="14">
    <source>
        <dbReference type="SAM" id="Phobius"/>
    </source>
</evidence>
<evidence type="ECO:0000256" key="13">
    <source>
        <dbReference type="ARBA" id="ARBA00045097"/>
    </source>
</evidence>
<evidence type="ECO:0000256" key="3">
    <source>
        <dbReference type="ARBA" id="ARBA00004922"/>
    </source>
</evidence>
<evidence type="ECO:0000259" key="16">
    <source>
        <dbReference type="Pfam" id="PF04138"/>
    </source>
</evidence>
<feature type="transmembrane region" description="Helical" evidence="14">
    <location>
        <begin position="360"/>
        <end position="380"/>
    </location>
</feature>
<dbReference type="InterPro" id="IPR001173">
    <property type="entry name" value="Glyco_trans_2-like"/>
</dbReference>
<evidence type="ECO:0000256" key="6">
    <source>
        <dbReference type="ARBA" id="ARBA00022676"/>
    </source>
</evidence>
<keyword evidence="18" id="KW-1185">Reference proteome</keyword>
<protein>
    <recommendedName>
        <fullName evidence="5">dolichyl-phosphate beta-glucosyltransferase</fullName>
        <ecNumber evidence="5">2.4.1.117</ecNumber>
    </recommendedName>
</protein>
<gene>
    <name evidence="17" type="ORF">DP939_29645</name>
</gene>
<dbReference type="RefSeq" id="WP_113984115.1">
    <property type="nucleotide sequence ID" value="NZ_QMEY01000016.1"/>
</dbReference>
<dbReference type="PANTHER" id="PTHR10859">
    <property type="entry name" value="GLYCOSYL TRANSFERASE"/>
    <property type="match status" value="1"/>
</dbReference>
<evidence type="ECO:0000256" key="2">
    <source>
        <dbReference type="ARBA" id="ARBA00004389"/>
    </source>
</evidence>
<dbReference type="InterPro" id="IPR035518">
    <property type="entry name" value="DPG_synthase"/>
</dbReference>
<dbReference type="SUPFAM" id="SSF53448">
    <property type="entry name" value="Nucleotide-diphospho-sugar transferases"/>
    <property type="match status" value="1"/>
</dbReference>
<dbReference type="InterPro" id="IPR029044">
    <property type="entry name" value="Nucleotide-diphossugar_trans"/>
</dbReference>
<dbReference type="GO" id="GO:0016020">
    <property type="term" value="C:membrane"/>
    <property type="evidence" value="ECO:0007669"/>
    <property type="project" value="UniProtKB-SubCell"/>
</dbReference>
<keyword evidence="11 14" id="KW-1133">Transmembrane helix</keyword>
<comment type="subcellular location">
    <subcellularLocation>
        <location evidence="2">Endoplasmic reticulum membrane</location>
        <topology evidence="2">Single-pass membrane protein</topology>
    </subcellularLocation>
    <subcellularLocation>
        <location evidence="1">Membrane</location>
        <topology evidence="1">Multi-pass membrane protein</topology>
    </subcellularLocation>
</comment>
<feature type="transmembrane region" description="Helical" evidence="14">
    <location>
        <begin position="293"/>
        <end position="314"/>
    </location>
</feature>
<evidence type="ECO:0000259" key="15">
    <source>
        <dbReference type="Pfam" id="PF00535"/>
    </source>
</evidence>